<proteinExistence type="predicted"/>
<feature type="signal peptide" evidence="2">
    <location>
        <begin position="1"/>
        <end position="24"/>
    </location>
</feature>
<organism evidence="4 5">
    <name type="scientific">Thioalbus denitrificans</name>
    <dbReference type="NCBI Taxonomy" id="547122"/>
    <lineage>
        <taxon>Bacteria</taxon>
        <taxon>Pseudomonadati</taxon>
        <taxon>Pseudomonadota</taxon>
        <taxon>Gammaproteobacteria</taxon>
        <taxon>Chromatiales</taxon>
        <taxon>Ectothiorhodospiraceae</taxon>
        <taxon>Thioalbus</taxon>
    </lineage>
</organism>
<dbReference type="PANTHER" id="PTHR23150">
    <property type="entry name" value="SULFATASE MODIFYING FACTOR 1, 2"/>
    <property type="match status" value="1"/>
</dbReference>
<gene>
    <name evidence="4" type="ORF">DFQ59_103212</name>
</gene>
<protein>
    <submittedName>
        <fullName evidence="4">Formylglycine-generating enzyme required for sulfatase activity</fullName>
    </submittedName>
</protein>
<evidence type="ECO:0000313" key="5">
    <source>
        <dbReference type="Proteomes" id="UP000252707"/>
    </source>
</evidence>
<keyword evidence="2" id="KW-0732">Signal</keyword>
<dbReference type="GO" id="GO:0120147">
    <property type="term" value="F:formylglycine-generating oxidase activity"/>
    <property type="evidence" value="ECO:0007669"/>
    <property type="project" value="TreeGrafter"/>
</dbReference>
<keyword evidence="5" id="KW-1185">Reference proteome</keyword>
<evidence type="ECO:0000256" key="1">
    <source>
        <dbReference type="SAM" id="MobiDB-lite"/>
    </source>
</evidence>
<reference evidence="4 5" key="1">
    <citation type="submission" date="2018-07" db="EMBL/GenBank/DDBJ databases">
        <title>Genomic Encyclopedia of Type Strains, Phase IV (KMG-IV): sequencing the most valuable type-strain genomes for metagenomic binning, comparative biology and taxonomic classification.</title>
        <authorList>
            <person name="Goeker M."/>
        </authorList>
    </citation>
    <scope>NUCLEOTIDE SEQUENCE [LARGE SCALE GENOMIC DNA]</scope>
    <source>
        <strain evidence="4 5">DSM 26407</strain>
    </source>
</reference>
<feature type="compositionally biased region" description="Basic and acidic residues" evidence="1">
    <location>
        <begin position="94"/>
        <end position="113"/>
    </location>
</feature>
<evidence type="ECO:0000256" key="2">
    <source>
        <dbReference type="SAM" id="SignalP"/>
    </source>
</evidence>
<dbReference type="InterPro" id="IPR042095">
    <property type="entry name" value="SUMF_sf"/>
</dbReference>
<comment type="caution">
    <text evidence="4">The sequence shown here is derived from an EMBL/GenBank/DDBJ whole genome shotgun (WGS) entry which is preliminary data.</text>
</comment>
<evidence type="ECO:0000259" key="3">
    <source>
        <dbReference type="Pfam" id="PF03781"/>
    </source>
</evidence>
<dbReference type="Gene3D" id="3.90.1580.10">
    <property type="entry name" value="paralog of FGE (formylglycine-generating enzyme)"/>
    <property type="match status" value="1"/>
</dbReference>
<dbReference type="RefSeq" id="WP_114279425.1">
    <property type="nucleotide sequence ID" value="NZ_QPJY01000003.1"/>
</dbReference>
<dbReference type="InterPro" id="IPR016187">
    <property type="entry name" value="CTDL_fold"/>
</dbReference>
<dbReference type="SUPFAM" id="SSF56436">
    <property type="entry name" value="C-type lectin-like"/>
    <property type="match status" value="1"/>
</dbReference>
<feature type="domain" description="Sulfatase-modifying factor enzyme-like" evidence="3">
    <location>
        <begin position="254"/>
        <end position="481"/>
    </location>
</feature>
<dbReference type="EMBL" id="QPJY01000003">
    <property type="protein sequence ID" value="RCX31246.1"/>
    <property type="molecule type" value="Genomic_DNA"/>
</dbReference>
<dbReference type="AlphaFoldDB" id="A0A369CEY4"/>
<dbReference type="Pfam" id="PF03781">
    <property type="entry name" value="FGE-sulfatase"/>
    <property type="match status" value="1"/>
</dbReference>
<name>A0A369CEY4_9GAMM</name>
<feature type="region of interest" description="Disordered" evidence="1">
    <location>
        <begin position="89"/>
        <end position="116"/>
    </location>
</feature>
<evidence type="ECO:0000313" key="4">
    <source>
        <dbReference type="EMBL" id="RCX31246.1"/>
    </source>
</evidence>
<accession>A0A369CEY4</accession>
<feature type="chain" id="PRO_5017058151" evidence="2">
    <location>
        <begin position="25"/>
        <end position="485"/>
    </location>
</feature>
<dbReference type="OrthoDB" id="9768004at2"/>
<sequence length="485" mass="52640">MDQGYRCPLFALLLFLHPPAPAWATGTQPAGGEGGDAGPATEIFHVRNGMGGFEVPVAQVERVETAGAEVVLTTIWGERLTGVLDPAVQTRPRAGGEAREVPVDPNGRPRHDAGGAALAGPDLLEFRNGDRLRVRIVDGDYLIKTAQGMQMLHRDQLRTLGLAGGSETAEERAQVMARFNTPGAMARGELINGRIAARSAYGQSLSLPVHAVNRVMFDALPADLTPAESRALLEAPWRLAGRTFHDRLPGGDSGPELVVLRGGRFLRGDLMGDGDLDEQPVSDISLEHPFAIGLHEVTFADYDRFCTAAARPCPGDSGWGRGDRPVVNVTWEDARAYTAWLSEQTGKRYRLPTDAEWEYAARGGTTTRYWWGSEAGTARANCAGCDGLWDGERSAPVGEFPPNPFGLYDTAGNVWEWVADCYHDTFANAPADGGALDKPGCGKRVIRGGAWSFPPQEMRSANRWRDFPSRQSDDTGFRVLRELDF</sequence>
<dbReference type="Proteomes" id="UP000252707">
    <property type="component" value="Unassembled WGS sequence"/>
</dbReference>
<dbReference type="InterPro" id="IPR005532">
    <property type="entry name" value="SUMF_dom"/>
</dbReference>
<dbReference type="PANTHER" id="PTHR23150:SF35">
    <property type="entry name" value="BLL6746 PROTEIN"/>
    <property type="match status" value="1"/>
</dbReference>
<dbReference type="InterPro" id="IPR051043">
    <property type="entry name" value="Sulfatase_Mod_Factor_Kinase"/>
</dbReference>